<keyword evidence="5" id="KW-0808">Transferase</keyword>
<dbReference type="EMBL" id="HBUF01590593">
    <property type="protein sequence ID" value="CAG6773237.1"/>
    <property type="molecule type" value="Transcribed_RNA"/>
</dbReference>
<dbReference type="SUPFAM" id="SSF56112">
    <property type="entry name" value="Protein kinase-like (PK-like)"/>
    <property type="match status" value="1"/>
</dbReference>
<dbReference type="EMBL" id="HBUF01387124">
    <property type="protein sequence ID" value="CAG6732528.1"/>
    <property type="molecule type" value="Transcribed_RNA"/>
</dbReference>
<dbReference type="GO" id="GO:0005096">
    <property type="term" value="F:GTPase activator activity"/>
    <property type="evidence" value="ECO:0007669"/>
    <property type="project" value="UniProtKB-KW"/>
</dbReference>
<keyword evidence="1" id="KW-0343">GTPase activation</keyword>
<dbReference type="SUPFAM" id="SSF52821">
    <property type="entry name" value="Rhodanese/Cell cycle control phosphatase"/>
    <property type="match status" value="1"/>
</dbReference>
<dbReference type="AlphaFoldDB" id="A0A8D8PW14"/>
<feature type="domain" description="Rhodanese" evidence="4">
    <location>
        <begin position="747"/>
        <end position="838"/>
    </location>
</feature>
<sequence length="854" mass="98182">MAKLYEKYESLFQELELASSEKQFTYSRKPCIGAMMFFALQHKDEMCGTNGLPLTPNSISILGRSQILKTLKHNGIAQHIDLVRGKHEKLIIVFEYWNYTLNNIIESGGVSIAQIKHLAHQILSALAYLNKRGIVHRCLSPDNILYNKHTRQIKLYNYGIYYITDSGSEVNFPIGTPKYMSPETLVQGLNKEYISGPKVDVWSLGIILAELALDRVLWKELNLSQTFRKILSLIRGDADNVFERLAREQDNLETYKTLPEDLKDFINQCLRTNLDTRPLPQLLLDHPFLSNSQDNNCPASSPVGKRLLLNSRSLDEIYYLWQLAGGDVWREMKKEGLNRFKPPFLTTLKIVTREGQWVGETKDDNIRYDTRVVSLSIDSLIDRLAHLPPSAYFPLFESEYPVKRYLDKDKEKDSLTPLPLIIRERDTEYQFQRIVRFSRLLEAYPYSKVMSQIIKEAKVDIPPYLRHKVWSCLLHVKGNIEDTYARINKEKWTPTDRQIDVDIPRCHQYNELLSSKTGHTKLKRVLKAWVASHPQFVYWQGLDSLCAPFVFLNFNDEATAYACFSTFVPKYLHNFFLRDNSAVVREYLSKFSHLIAFHDAELANHLSEINFIPELFAIPWFLTMFSHVLPLHKIFHLWDKLLLGDASFPLFIGVSILQQLRETLLSSGFNECILLFSDLPEVDIEQCVTDSINIYCVTPRSITFRTHESEHTLLEGAHLQQHNQSLGEFCSSLSSADLLDLMNTRLRKPKALVIDIRDNDEYVEESIRGSINIPLSSIPDMESTDLSWMESSPELNILFNNKGSVIVVVGGDDSMRQAKVARFIIRLGFPKVCYVHEHVNTFASYGVLGPGVPS</sequence>
<dbReference type="SUPFAM" id="SSF47923">
    <property type="entry name" value="Ypt/Rab-GAP domain of gyp1p"/>
    <property type="match status" value="2"/>
</dbReference>
<dbReference type="FunFam" id="1.10.8.270:FF:000044">
    <property type="entry name" value="TBC Kinase homolog"/>
    <property type="match status" value="1"/>
</dbReference>
<dbReference type="Pfam" id="PF00581">
    <property type="entry name" value="Rhodanese"/>
    <property type="match status" value="1"/>
</dbReference>
<dbReference type="EMBL" id="HBUF01590594">
    <property type="protein sequence ID" value="CAG6773240.1"/>
    <property type="molecule type" value="Transcribed_RNA"/>
</dbReference>
<dbReference type="PROSITE" id="PS50011">
    <property type="entry name" value="PROTEIN_KINASE_DOM"/>
    <property type="match status" value="1"/>
</dbReference>
<dbReference type="EMBL" id="HBUF01035247">
    <property type="protein sequence ID" value="CAG6616267.1"/>
    <property type="molecule type" value="Transcribed_RNA"/>
</dbReference>
<dbReference type="InterPro" id="IPR000719">
    <property type="entry name" value="Prot_kinase_dom"/>
</dbReference>
<evidence type="ECO:0000259" key="2">
    <source>
        <dbReference type="PROSITE" id="PS50011"/>
    </source>
</evidence>
<dbReference type="EMBL" id="HBUF01035246">
    <property type="protein sequence ID" value="CAG6616266.1"/>
    <property type="molecule type" value="Transcribed_RNA"/>
</dbReference>
<organism evidence="5">
    <name type="scientific">Cacopsylla melanoneura</name>
    <dbReference type="NCBI Taxonomy" id="428564"/>
    <lineage>
        <taxon>Eukaryota</taxon>
        <taxon>Metazoa</taxon>
        <taxon>Ecdysozoa</taxon>
        <taxon>Arthropoda</taxon>
        <taxon>Hexapoda</taxon>
        <taxon>Insecta</taxon>
        <taxon>Pterygota</taxon>
        <taxon>Neoptera</taxon>
        <taxon>Paraneoptera</taxon>
        <taxon>Hemiptera</taxon>
        <taxon>Sternorrhyncha</taxon>
        <taxon>Psylloidea</taxon>
        <taxon>Psyllidae</taxon>
        <taxon>Psyllinae</taxon>
        <taxon>Cacopsylla</taxon>
    </lineage>
</organism>
<dbReference type="PANTHER" id="PTHR22957">
    <property type="entry name" value="TBC1 DOMAIN FAMILY MEMBER GTPASE-ACTIVATING PROTEIN"/>
    <property type="match status" value="1"/>
</dbReference>
<dbReference type="PANTHER" id="PTHR22957:SF168">
    <property type="entry name" value="TBC DOMAIN-CONTAINING PROTEIN KINASE-LIKE PROTEIN"/>
    <property type="match status" value="1"/>
</dbReference>
<protein>
    <submittedName>
        <fullName evidence="5">TBC domain-containing protein kinase-like protein</fullName>
    </submittedName>
</protein>
<dbReference type="InterPro" id="IPR036873">
    <property type="entry name" value="Rhodanese-like_dom_sf"/>
</dbReference>
<dbReference type="EMBL" id="HBUF01590595">
    <property type="protein sequence ID" value="CAG6773242.1"/>
    <property type="molecule type" value="Transcribed_RNA"/>
</dbReference>
<dbReference type="InterPro" id="IPR011009">
    <property type="entry name" value="Kinase-like_dom_sf"/>
</dbReference>
<dbReference type="PROSITE" id="PS50206">
    <property type="entry name" value="RHODANESE_3"/>
    <property type="match status" value="1"/>
</dbReference>
<dbReference type="Pfam" id="PF00566">
    <property type="entry name" value="RabGAP-TBC"/>
    <property type="match status" value="1"/>
</dbReference>
<dbReference type="Gene3D" id="1.10.510.10">
    <property type="entry name" value="Transferase(Phosphotransferase) domain 1"/>
    <property type="match status" value="1"/>
</dbReference>
<dbReference type="SMART" id="SM00450">
    <property type="entry name" value="RHOD"/>
    <property type="match status" value="1"/>
</dbReference>
<dbReference type="EMBL" id="HBUF01211974">
    <property type="protein sequence ID" value="CAG6665846.1"/>
    <property type="molecule type" value="Transcribed_RNA"/>
</dbReference>
<keyword evidence="5" id="KW-0418">Kinase</keyword>
<evidence type="ECO:0000256" key="1">
    <source>
        <dbReference type="ARBA" id="ARBA00022468"/>
    </source>
</evidence>
<dbReference type="Gene3D" id="1.10.472.80">
    <property type="entry name" value="Ypt/Rab-GAP domain of gyp1p, domain 3"/>
    <property type="match status" value="1"/>
</dbReference>
<feature type="domain" description="Protein kinase" evidence="2">
    <location>
        <begin position="1"/>
        <end position="289"/>
    </location>
</feature>
<dbReference type="EMBL" id="HBUF01211973">
    <property type="protein sequence ID" value="CAG6665845.1"/>
    <property type="molecule type" value="Transcribed_RNA"/>
</dbReference>
<dbReference type="GO" id="GO:0004672">
    <property type="term" value="F:protein kinase activity"/>
    <property type="evidence" value="ECO:0007669"/>
    <property type="project" value="InterPro"/>
</dbReference>
<accession>A0A8D8PW14</accession>
<evidence type="ECO:0000313" key="5">
    <source>
        <dbReference type="EMBL" id="CAG6616266.1"/>
    </source>
</evidence>
<dbReference type="SMART" id="SM00164">
    <property type="entry name" value="TBC"/>
    <property type="match status" value="1"/>
</dbReference>
<evidence type="ECO:0000259" key="3">
    <source>
        <dbReference type="PROSITE" id="PS50086"/>
    </source>
</evidence>
<dbReference type="PROSITE" id="PS50086">
    <property type="entry name" value="TBC_RABGAP"/>
    <property type="match status" value="1"/>
</dbReference>
<evidence type="ECO:0000259" key="4">
    <source>
        <dbReference type="PROSITE" id="PS50206"/>
    </source>
</evidence>
<reference evidence="5" key="1">
    <citation type="submission" date="2021-05" db="EMBL/GenBank/DDBJ databases">
        <authorList>
            <person name="Alioto T."/>
            <person name="Alioto T."/>
            <person name="Gomez Garrido J."/>
        </authorList>
    </citation>
    <scope>NUCLEOTIDE SEQUENCE</scope>
</reference>
<dbReference type="Gene3D" id="1.10.8.270">
    <property type="entry name" value="putative rabgap domain of human tbc1 domain family member 14 like domains"/>
    <property type="match status" value="1"/>
</dbReference>
<dbReference type="Pfam" id="PF00069">
    <property type="entry name" value="Pkinase"/>
    <property type="match status" value="1"/>
</dbReference>
<dbReference type="GO" id="GO:0005524">
    <property type="term" value="F:ATP binding"/>
    <property type="evidence" value="ECO:0007669"/>
    <property type="project" value="InterPro"/>
</dbReference>
<dbReference type="InterPro" id="IPR000195">
    <property type="entry name" value="Rab-GAP-TBC_dom"/>
</dbReference>
<dbReference type="InterPro" id="IPR035969">
    <property type="entry name" value="Rab-GAP_TBC_sf"/>
</dbReference>
<feature type="domain" description="Rab-GAP TBC" evidence="3">
    <location>
        <begin position="460"/>
        <end position="645"/>
    </location>
</feature>
<dbReference type="InterPro" id="IPR001763">
    <property type="entry name" value="Rhodanese-like_dom"/>
</dbReference>
<dbReference type="EMBL" id="HBUF01590596">
    <property type="protein sequence ID" value="CAG6773245.1"/>
    <property type="molecule type" value="Transcribed_RNA"/>
</dbReference>
<dbReference type="FunFam" id="1.10.472.80:FF:000015">
    <property type="entry name" value="TBC domain-containing protein kinase-like protein"/>
    <property type="match status" value="1"/>
</dbReference>
<name>A0A8D8PW14_9HEMI</name>
<proteinExistence type="predicted"/>
<dbReference type="Gene3D" id="3.40.250.10">
    <property type="entry name" value="Rhodanese-like domain"/>
    <property type="match status" value="1"/>
</dbReference>